<feature type="transmembrane region" description="Helical" evidence="10">
    <location>
        <begin position="164"/>
        <end position="182"/>
    </location>
</feature>
<dbReference type="Pfam" id="PF00005">
    <property type="entry name" value="ABC_tran"/>
    <property type="match status" value="1"/>
</dbReference>
<dbReference type="InterPro" id="IPR036640">
    <property type="entry name" value="ABC1_TM_sf"/>
</dbReference>
<feature type="transmembrane region" description="Helical" evidence="10">
    <location>
        <begin position="60"/>
        <end position="81"/>
    </location>
</feature>
<dbReference type="InterPro" id="IPR017871">
    <property type="entry name" value="ABC_transporter-like_CS"/>
</dbReference>
<evidence type="ECO:0000256" key="5">
    <source>
        <dbReference type="ARBA" id="ARBA00022741"/>
    </source>
</evidence>
<accession>D0WI43</accession>
<dbReference type="Pfam" id="PF00664">
    <property type="entry name" value="ABC_membrane"/>
    <property type="match status" value="1"/>
</dbReference>
<dbReference type="PANTHER" id="PTHR24221:SF397">
    <property type="entry name" value="ABC TRANSPORTER, ATP-BINDING TRANSMEMBRANE PROTEIN"/>
    <property type="match status" value="1"/>
</dbReference>
<feature type="transmembrane region" description="Helical" evidence="10">
    <location>
        <begin position="250"/>
        <end position="270"/>
    </location>
</feature>
<evidence type="ECO:0000256" key="1">
    <source>
        <dbReference type="ARBA" id="ARBA00004429"/>
    </source>
</evidence>
<dbReference type="InterPro" id="IPR027417">
    <property type="entry name" value="P-loop_NTPase"/>
</dbReference>
<keyword evidence="14" id="KW-1185">Reference proteome</keyword>
<evidence type="ECO:0000256" key="4">
    <source>
        <dbReference type="ARBA" id="ARBA00022692"/>
    </source>
</evidence>
<dbReference type="eggNOG" id="COG1132">
    <property type="taxonomic scope" value="Bacteria"/>
</dbReference>
<comment type="similarity">
    <text evidence="9">Belongs to the ABC transporter superfamily. Siderophore-Fe(3+) uptake transporter (SIUT) (TC 3.A.1.21) family.</text>
</comment>
<keyword evidence="7 10" id="KW-1133">Transmembrane helix</keyword>
<evidence type="ECO:0000259" key="11">
    <source>
        <dbReference type="PROSITE" id="PS50893"/>
    </source>
</evidence>
<feature type="transmembrane region" description="Helical" evidence="10">
    <location>
        <begin position="23"/>
        <end position="48"/>
    </location>
</feature>
<gene>
    <name evidence="13" type="ORF">HMPREF0762_01515</name>
</gene>
<dbReference type="PROSITE" id="PS00211">
    <property type="entry name" value="ABC_TRANSPORTER_1"/>
    <property type="match status" value="1"/>
</dbReference>
<dbReference type="PROSITE" id="PS50893">
    <property type="entry name" value="ABC_TRANSPORTER_2"/>
    <property type="match status" value="1"/>
</dbReference>
<dbReference type="STRING" id="649764.HMPREF0762_01515"/>
<dbReference type="InterPro" id="IPR039421">
    <property type="entry name" value="Type_1_exporter"/>
</dbReference>
<evidence type="ECO:0000256" key="10">
    <source>
        <dbReference type="SAM" id="Phobius"/>
    </source>
</evidence>
<dbReference type="Gene3D" id="3.40.50.300">
    <property type="entry name" value="P-loop containing nucleotide triphosphate hydrolases"/>
    <property type="match status" value="1"/>
</dbReference>
<dbReference type="RefSeq" id="WP_006362777.1">
    <property type="nucleotide sequence ID" value="NZ_GG700631.1"/>
</dbReference>
<evidence type="ECO:0000256" key="9">
    <source>
        <dbReference type="ARBA" id="ARBA00023455"/>
    </source>
</evidence>
<evidence type="ECO:0000259" key="12">
    <source>
        <dbReference type="PROSITE" id="PS50929"/>
    </source>
</evidence>
<evidence type="ECO:0000256" key="8">
    <source>
        <dbReference type="ARBA" id="ARBA00023136"/>
    </source>
</evidence>
<evidence type="ECO:0000313" key="14">
    <source>
        <dbReference type="Proteomes" id="UP000006001"/>
    </source>
</evidence>
<dbReference type="HOGENOM" id="CLU_000604_84_3_11"/>
<dbReference type="GO" id="GO:0005524">
    <property type="term" value="F:ATP binding"/>
    <property type="evidence" value="ECO:0007669"/>
    <property type="project" value="UniProtKB-KW"/>
</dbReference>
<dbReference type="Proteomes" id="UP000006001">
    <property type="component" value="Unassembled WGS sequence"/>
</dbReference>
<feature type="transmembrane region" description="Helical" evidence="10">
    <location>
        <begin position="139"/>
        <end position="158"/>
    </location>
</feature>
<comment type="subcellular location">
    <subcellularLocation>
        <location evidence="1">Cell inner membrane</location>
        <topology evidence="1">Multi-pass membrane protein</topology>
    </subcellularLocation>
</comment>
<dbReference type="GO" id="GO:0005886">
    <property type="term" value="C:plasma membrane"/>
    <property type="evidence" value="ECO:0007669"/>
    <property type="project" value="UniProtKB-SubCell"/>
</dbReference>
<dbReference type="EMBL" id="ACUX02000016">
    <property type="protein sequence ID" value="EEZ60710.1"/>
    <property type="molecule type" value="Genomic_DNA"/>
</dbReference>
<dbReference type="InterPro" id="IPR003439">
    <property type="entry name" value="ABC_transporter-like_ATP-bd"/>
</dbReference>
<dbReference type="AlphaFoldDB" id="D0WI43"/>
<evidence type="ECO:0000256" key="6">
    <source>
        <dbReference type="ARBA" id="ARBA00022840"/>
    </source>
</evidence>
<keyword evidence="6 13" id="KW-0067">ATP-binding</keyword>
<keyword evidence="2" id="KW-0813">Transport</keyword>
<keyword evidence="3" id="KW-1003">Cell membrane</keyword>
<dbReference type="PANTHER" id="PTHR24221">
    <property type="entry name" value="ATP-BINDING CASSETTE SUB-FAMILY B"/>
    <property type="match status" value="1"/>
</dbReference>
<dbReference type="SMART" id="SM00382">
    <property type="entry name" value="AAA"/>
    <property type="match status" value="1"/>
</dbReference>
<keyword evidence="8 10" id="KW-0472">Membrane</keyword>
<keyword evidence="5" id="KW-0547">Nucleotide-binding</keyword>
<dbReference type="GO" id="GO:0034040">
    <property type="term" value="F:ATPase-coupled lipid transmembrane transporter activity"/>
    <property type="evidence" value="ECO:0007669"/>
    <property type="project" value="TreeGrafter"/>
</dbReference>
<dbReference type="FunFam" id="3.40.50.300:FF:000221">
    <property type="entry name" value="Multidrug ABC transporter ATP-binding protein"/>
    <property type="match status" value="1"/>
</dbReference>
<dbReference type="OrthoDB" id="9806127at2"/>
<dbReference type="InterPro" id="IPR011527">
    <property type="entry name" value="ABC1_TM_dom"/>
</dbReference>
<feature type="domain" description="ABC transmembrane type-1" evidence="12">
    <location>
        <begin position="22"/>
        <end position="307"/>
    </location>
</feature>
<dbReference type="InterPro" id="IPR003593">
    <property type="entry name" value="AAA+_ATPase"/>
</dbReference>
<dbReference type="GO" id="GO:0016887">
    <property type="term" value="F:ATP hydrolysis activity"/>
    <property type="evidence" value="ECO:0007669"/>
    <property type="project" value="InterPro"/>
</dbReference>
<keyword evidence="4 10" id="KW-0812">Transmembrane</keyword>
<organism evidence="13 14">
    <name type="scientific">Slackia exigua (strain ATCC 700122 / DSM 15923 / CIP 105133 / JCM 11022 / KCTC 5966 / S-7)</name>
    <dbReference type="NCBI Taxonomy" id="649764"/>
    <lineage>
        <taxon>Bacteria</taxon>
        <taxon>Bacillati</taxon>
        <taxon>Actinomycetota</taxon>
        <taxon>Coriobacteriia</taxon>
        <taxon>Eggerthellales</taxon>
        <taxon>Eggerthellaceae</taxon>
        <taxon>Slackia</taxon>
    </lineage>
</organism>
<evidence type="ECO:0000256" key="3">
    <source>
        <dbReference type="ARBA" id="ARBA00022475"/>
    </source>
</evidence>
<dbReference type="GO" id="GO:0140359">
    <property type="term" value="F:ABC-type transporter activity"/>
    <property type="evidence" value="ECO:0007669"/>
    <property type="project" value="InterPro"/>
</dbReference>
<dbReference type="SUPFAM" id="SSF52540">
    <property type="entry name" value="P-loop containing nucleoside triphosphate hydrolases"/>
    <property type="match status" value="1"/>
</dbReference>
<evidence type="ECO:0000313" key="13">
    <source>
        <dbReference type="EMBL" id="EEZ60710.1"/>
    </source>
</evidence>
<protein>
    <submittedName>
        <fullName evidence="13">ABC transporter, ATP-binding protein</fullName>
    </submittedName>
</protein>
<dbReference type="PROSITE" id="PS50929">
    <property type="entry name" value="ABC_TM1F"/>
    <property type="match status" value="1"/>
</dbReference>
<evidence type="ECO:0000256" key="7">
    <source>
        <dbReference type="ARBA" id="ARBA00022989"/>
    </source>
</evidence>
<name>D0WI43_SLAES</name>
<proteinExistence type="inferred from homology"/>
<dbReference type="GeneID" id="85008356"/>
<dbReference type="SUPFAM" id="SSF90123">
    <property type="entry name" value="ABC transporter transmembrane region"/>
    <property type="match status" value="1"/>
</dbReference>
<reference evidence="13" key="1">
    <citation type="submission" date="2009-10" db="EMBL/GenBank/DDBJ databases">
        <authorList>
            <person name="Weinstock G."/>
            <person name="Sodergren E."/>
            <person name="Clifton S."/>
            <person name="Fulton L."/>
            <person name="Fulton B."/>
            <person name="Courtney L."/>
            <person name="Fronick C."/>
            <person name="Harrison M."/>
            <person name="Strong C."/>
            <person name="Farmer C."/>
            <person name="Delahaunty K."/>
            <person name="Markovic C."/>
            <person name="Hall O."/>
            <person name="Minx P."/>
            <person name="Tomlinson C."/>
            <person name="Mitreva M."/>
            <person name="Nelson J."/>
            <person name="Hou S."/>
            <person name="Wollam A."/>
            <person name="Pepin K.H."/>
            <person name="Johnson M."/>
            <person name="Bhonagiri V."/>
            <person name="Nash W.E."/>
            <person name="Warren W."/>
            <person name="Chinwalla A."/>
            <person name="Mardis E.R."/>
            <person name="Wilson R.K."/>
        </authorList>
    </citation>
    <scope>NUCLEOTIDE SEQUENCE [LARGE SCALE GENOMIC DNA]</scope>
    <source>
        <strain evidence="13">ATCC 700122</strain>
    </source>
</reference>
<sequence length="585" mass="63238">MIRLFQRLLAFAGNQKGRLIRSFLAYLVSSFFEMLPIMAILVVLSGILASLDGGAMPADAIWISLGIMLVSIAGRIAFVGLSANARTLGSFAFGAEKRMEIGERLKKAPMGYFNENRLGDITAAVTTTLGDLEQQSVAIMEHIAGGFIHAVVIGTWLLVYEWRIGLLSLAGLAVALIVYAFIGRVGTKYAPRRQAAQAGLVTSMLEYVQGMGVVKAFGLAGRSEKAVDAAIGESRDANTVLEKAFSKMTALYQTVFKFARAAILVFAPYLLIGGEITAEKCLLLLVASFMIYATVEVAGSMSSVARAVEASLDRLDVVTHMPSLDEGGANLDPDTFTIEVKDVSFGYDRTEILHHIDLTVPERSTCAIVGPSGSGKTTLCSLIARFWDVDAGKILVGGRDVREYTSDSLLKNFAIVFQNVYLFEDTVANNICFGRPEATEEEMIAAAKKACCHDFIMALPDGYQTHIGEGGSSLSGGERQRISIARAILKDAPIVILDEATASVDPENEQELQKAIAELTKDKTILMIAHRLSTVRMADQIVVLDGGSIVQRGTHDELMAEEGIYRRFVGMRSRAIGWRLARGGV</sequence>
<feature type="domain" description="ABC transporter" evidence="11">
    <location>
        <begin position="338"/>
        <end position="571"/>
    </location>
</feature>
<comment type="caution">
    <text evidence="13">The sequence shown here is derived from an EMBL/GenBank/DDBJ whole genome shotgun (WGS) entry which is preliminary data.</text>
</comment>
<dbReference type="Gene3D" id="1.20.1560.10">
    <property type="entry name" value="ABC transporter type 1, transmembrane domain"/>
    <property type="match status" value="1"/>
</dbReference>
<evidence type="ECO:0000256" key="2">
    <source>
        <dbReference type="ARBA" id="ARBA00022448"/>
    </source>
</evidence>